<accession>A0A269PE97</accession>
<proteinExistence type="predicted"/>
<evidence type="ECO:0000313" key="2">
    <source>
        <dbReference type="Proteomes" id="UP000215771"/>
    </source>
</evidence>
<dbReference type="Proteomes" id="UP000215771">
    <property type="component" value="Unassembled WGS sequence"/>
</dbReference>
<protein>
    <submittedName>
        <fullName evidence="1">Uncharacterized protein</fullName>
    </submittedName>
</protein>
<dbReference type="EMBL" id="NQMQ01000010">
    <property type="protein sequence ID" value="PAJ70245.1"/>
    <property type="molecule type" value="Genomic_DNA"/>
</dbReference>
<sequence>MQTRAEVYSPLQNTAVWLAAWLYNVESSDETMDALRDLGGTHEYLGGPLLPLLRDVRAAADLDTPGPAVRLILWGPGQAAGLIAGSPAMEALTPAGAIVVRGADQSHILVPDYTGASVHWRWFEESRRLPEPAWLSPGEADALLSQATNQAAVLIDATRSANPANQVLRELPHPRLTVGTLADFYDTPGLPAGVTPRAAKLFARADRVAAIIETVTDRLDDHSFDPQLFALWRHIRTARMAGVADAVVDYQREYAASTGGA</sequence>
<organism evidence="1 2">
    <name type="scientific">Corynebacterium hadale</name>
    <dbReference type="NCBI Taxonomy" id="2026255"/>
    <lineage>
        <taxon>Bacteria</taxon>
        <taxon>Bacillati</taxon>
        <taxon>Actinomycetota</taxon>
        <taxon>Actinomycetes</taxon>
        <taxon>Mycobacteriales</taxon>
        <taxon>Corynebacteriaceae</taxon>
        <taxon>Corynebacterium</taxon>
    </lineage>
</organism>
<comment type="caution">
    <text evidence="1">The sequence shown here is derived from an EMBL/GenBank/DDBJ whole genome shotgun (WGS) entry which is preliminary data.</text>
</comment>
<name>A0A269PE97_9CORY</name>
<evidence type="ECO:0000313" key="1">
    <source>
        <dbReference type="EMBL" id="PAJ70245.1"/>
    </source>
</evidence>
<dbReference type="AlphaFoldDB" id="A0A269PE97"/>
<gene>
    <name evidence="1" type="ORF">CIG21_05210</name>
</gene>
<dbReference type="RefSeq" id="WP_095276540.1">
    <property type="nucleotide sequence ID" value="NZ_CP047655.1"/>
</dbReference>
<reference evidence="1 2" key="1">
    <citation type="submission" date="2017-08" db="EMBL/GenBank/DDBJ databases">
        <authorList>
            <person name="de Groot N.N."/>
        </authorList>
    </citation>
    <scope>NUCLEOTIDE SEQUENCE [LARGE SCALE GENOMIC DNA]</scope>
    <source>
        <strain evidence="1 2">NBT06-6</strain>
    </source>
</reference>